<dbReference type="RefSeq" id="WP_093656395.1">
    <property type="nucleotide sequence ID" value="NZ_FOET01000002.1"/>
</dbReference>
<protein>
    <recommendedName>
        <fullName evidence="3">Ferritin-like metal-binding protein YciE</fullName>
    </recommendedName>
</protein>
<evidence type="ECO:0000313" key="1">
    <source>
        <dbReference type="EMBL" id="SEP87512.1"/>
    </source>
</evidence>
<evidence type="ECO:0008006" key="3">
    <source>
        <dbReference type="Google" id="ProtNLM"/>
    </source>
</evidence>
<sequence>MPHLAVYVGLLHRSEQTLADALRTVGEGHAAEGDVYHTCDTLAKMSEEHVRRLGPIARRYGEQAAGEDVEEPERLHADGLAGVREGPVGLLRDLQDLYVLGTLVQTTWTAVAQAAQGARDRELLELAHACEGETGRQLSWLNTRLKAAAPQALLVAT</sequence>
<dbReference type="EMBL" id="FOET01000002">
    <property type="protein sequence ID" value="SEP87512.1"/>
    <property type="molecule type" value="Genomic_DNA"/>
</dbReference>
<dbReference type="STRING" id="403935.SAMN05216481_102354"/>
<proteinExistence type="predicted"/>
<evidence type="ECO:0000313" key="2">
    <source>
        <dbReference type="Proteomes" id="UP000199055"/>
    </source>
</evidence>
<dbReference type="AlphaFoldDB" id="A0A1H9BET9"/>
<keyword evidence="2" id="KW-1185">Reference proteome</keyword>
<gene>
    <name evidence="1" type="ORF">SAMN05216481_102354</name>
</gene>
<name>A0A1H9BET9_9ACTN</name>
<reference evidence="1 2" key="1">
    <citation type="submission" date="2016-10" db="EMBL/GenBank/DDBJ databases">
        <authorList>
            <person name="de Groot N.N."/>
        </authorList>
    </citation>
    <scope>NUCLEOTIDE SEQUENCE [LARGE SCALE GENOMIC DNA]</scope>
    <source>
        <strain evidence="1 2">CGMCC 4.3519</strain>
    </source>
</reference>
<dbReference type="Proteomes" id="UP000199055">
    <property type="component" value="Unassembled WGS sequence"/>
</dbReference>
<accession>A0A1H9BET9</accession>
<organism evidence="1 2">
    <name type="scientific">Streptomyces radiopugnans</name>
    <dbReference type="NCBI Taxonomy" id="403935"/>
    <lineage>
        <taxon>Bacteria</taxon>
        <taxon>Bacillati</taxon>
        <taxon>Actinomycetota</taxon>
        <taxon>Actinomycetes</taxon>
        <taxon>Kitasatosporales</taxon>
        <taxon>Streptomycetaceae</taxon>
        <taxon>Streptomyces</taxon>
    </lineage>
</organism>